<dbReference type="Gene3D" id="1.10.10.60">
    <property type="entry name" value="Homeodomain-like"/>
    <property type="match status" value="3"/>
</dbReference>
<proteinExistence type="predicted"/>
<evidence type="ECO:0000313" key="9">
    <source>
        <dbReference type="EMBL" id="KAA8521131.1"/>
    </source>
</evidence>
<accession>A0A5J4ZVH3</accession>
<evidence type="ECO:0000256" key="2">
    <source>
        <dbReference type="ARBA" id="ARBA00022737"/>
    </source>
</evidence>
<feature type="domain" description="HTH myb-type" evidence="8">
    <location>
        <begin position="102"/>
        <end position="157"/>
    </location>
</feature>
<keyword evidence="6" id="KW-0539">Nucleus</keyword>
<dbReference type="Pfam" id="PF00249">
    <property type="entry name" value="Myb_DNA-binding"/>
    <property type="match status" value="3"/>
</dbReference>
<dbReference type="EMBL" id="CM018048">
    <property type="protein sequence ID" value="KAA8521131.1"/>
    <property type="molecule type" value="Genomic_DNA"/>
</dbReference>
<feature type="domain" description="Myb-like" evidence="7">
    <location>
        <begin position="58"/>
        <end position="101"/>
    </location>
</feature>
<keyword evidence="10" id="KW-1185">Reference proteome</keyword>
<dbReference type="InterPro" id="IPR001005">
    <property type="entry name" value="SANT/Myb"/>
</dbReference>
<evidence type="ECO:0000256" key="3">
    <source>
        <dbReference type="ARBA" id="ARBA00023015"/>
    </source>
</evidence>
<dbReference type="PANTHER" id="PTHR45614">
    <property type="entry name" value="MYB PROTEIN-RELATED"/>
    <property type="match status" value="1"/>
</dbReference>
<evidence type="ECO:0000259" key="7">
    <source>
        <dbReference type="PROSITE" id="PS50090"/>
    </source>
</evidence>
<feature type="domain" description="Myb-like" evidence="7">
    <location>
        <begin position="102"/>
        <end position="153"/>
    </location>
</feature>
<feature type="domain" description="Myb-like" evidence="7">
    <location>
        <begin position="154"/>
        <end position="204"/>
    </location>
</feature>
<dbReference type="InterPro" id="IPR050560">
    <property type="entry name" value="MYB_TF"/>
</dbReference>
<dbReference type="GO" id="GO:0000981">
    <property type="term" value="F:DNA-binding transcription factor activity, RNA polymerase II-specific"/>
    <property type="evidence" value="ECO:0007669"/>
    <property type="project" value="TreeGrafter"/>
</dbReference>
<evidence type="ECO:0000256" key="5">
    <source>
        <dbReference type="ARBA" id="ARBA00023163"/>
    </source>
</evidence>
<dbReference type="FunFam" id="1.10.10.60:FF:000016">
    <property type="entry name" value="Transcriptional activator Myb isoform A"/>
    <property type="match status" value="1"/>
</dbReference>
<dbReference type="PROSITE" id="PS50090">
    <property type="entry name" value="MYB_LIKE"/>
    <property type="match status" value="3"/>
</dbReference>
<dbReference type="GO" id="GO:0000978">
    <property type="term" value="F:RNA polymerase II cis-regulatory region sequence-specific DNA binding"/>
    <property type="evidence" value="ECO:0007669"/>
    <property type="project" value="TreeGrafter"/>
</dbReference>
<keyword evidence="3" id="KW-0805">Transcription regulation</keyword>
<name>A0A5J4ZVH3_9ASTE</name>
<feature type="domain" description="HTH myb-type" evidence="8">
    <location>
        <begin position="158"/>
        <end position="208"/>
    </location>
</feature>
<protein>
    <submittedName>
        <fullName evidence="9">Uncharacterized protein</fullName>
    </submittedName>
</protein>
<feature type="domain" description="HTH myb-type" evidence="8">
    <location>
        <begin position="58"/>
        <end position="101"/>
    </location>
</feature>
<keyword evidence="4" id="KW-0238">DNA-binding</keyword>
<organism evidence="9 10">
    <name type="scientific">Nyssa sinensis</name>
    <dbReference type="NCBI Taxonomy" id="561372"/>
    <lineage>
        <taxon>Eukaryota</taxon>
        <taxon>Viridiplantae</taxon>
        <taxon>Streptophyta</taxon>
        <taxon>Embryophyta</taxon>
        <taxon>Tracheophyta</taxon>
        <taxon>Spermatophyta</taxon>
        <taxon>Magnoliopsida</taxon>
        <taxon>eudicotyledons</taxon>
        <taxon>Gunneridae</taxon>
        <taxon>Pentapetalae</taxon>
        <taxon>asterids</taxon>
        <taxon>Cornales</taxon>
        <taxon>Nyssaceae</taxon>
        <taxon>Nyssa</taxon>
    </lineage>
</organism>
<dbReference type="SMART" id="SM00717">
    <property type="entry name" value="SANT"/>
    <property type="match status" value="3"/>
</dbReference>
<keyword evidence="5" id="KW-0804">Transcription</keyword>
<sequence length="605" mass="67104">MVQVKKEEDYTVDLTKEVGFTTCSASDSSCDTVIPRYPSVHCCRRTTGPIKRSSQAGWTEEEDNLLTEVVRKFNGRNWKKIAEIIPGRTDVQCLHRWQKVLNPELVKGPWTKEEDDHILKLVEKYGCKKWSVIAKSLPGRIGKQCRERWHNHLDPAIKKDAWTKEEESILTYYHKIYGNKWAELARLLPGRTDNAIKNHWNCSVRKKLESNLLRTSARDILQSSTSPDFFSCEVKAGCMEVTLGRQSVGESVSLDQKRGLEYADPCSTDLVLGNAHLGEKCSESKPFMLGTSRSLEVGVNDLINPLTGIQVERMETITSGVIVEPCRGNANLAGIHKPLKASSSVDSSYASGSTKTHIPLEVVVPVTSKRMLESPKRSTGSGLCVNDLRIGSSSDNSFLSFSACEFGEENGQVGKKNKIHGTPHPDDQNYGCLCYEPPQVKDLDLPMENAGCSRVDNHLRHANSSFCFSTPPNLALSISVNGSSPESMLRNSAMSYKNTPSIIRKRTYREAGNDIYSDCTCTPAHMSSCTPDKEVVDSTDLMNAKQGLLSPVHRSKTSVSDKSLGRRLEYAFDMEWDPATVRYCIPVSTTASSDANFAANMMLTP</sequence>
<dbReference type="PANTHER" id="PTHR45614:SF252">
    <property type="entry name" value="TRANSCRIPTION FACTOR MYB3R-2-LIKE"/>
    <property type="match status" value="1"/>
</dbReference>
<dbReference type="CDD" id="cd00167">
    <property type="entry name" value="SANT"/>
    <property type="match status" value="3"/>
</dbReference>
<evidence type="ECO:0000313" key="10">
    <source>
        <dbReference type="Proteomes" id="UP000325577"/>
    </source>
</evidence>
<dbReference type="AlphaFoldDB" id="A0A5J4ZVH3"/>
<dbReference type="GO" id="GO:0005634">
    <property type="term" value="C:nucleus"/>
    <property type="evidence" value="ECO:0007669"/>
    <property type="project" value="UniProtKB-SubCell"/>
</dbReference>
<evidence type="ECO:0000256" key="6">
    <source>
        <dbReference type="ARBA" id="ARBA00023242"/>
    </source>
</evidence>
<dbReference type="FunFam" id="1.10.10.60:FF:000010">
    <property type="entry name" value="Transcriptional activator Myb isoform A"/>
    <property type="match status" value="1"/>
</dbReference>
<evidence type="ECO:0000256" key="1">
    <source>
        <dbReference type="ARBA" id="ARBA00004123"/>
    </source>
</evidence>
<comment type="subcellular location">
    <subcellularLocation>
        <location evidence="1">Nucleus</location>
    </subcellularLocation>
</comment>
<keyword evidence="2" id="KW-0677">Repeat</keyword>
<dbReference type="OrthoDB" id="2143914at2759"/>
<gene>
    <name evidence="9" type="ORF">F0562_011716</name>
</gene>
<evidence type="ECO:0000259" key="8">
    <source>
        <dbReference type="PROSITE" id="PS51294"/>
    </source>
</evidence>
<dbReference type="Proteomes" id="UP000325577">
    <property type="component" value="Linkage Group LG5"/>
</dbReference>
<dbReference type="PROSITE" id="PS51294">
    <property type="entry name" value="HTH_MYB"/>
    <property type="match status" value="3"/>
</dbReference>
<dbReference type="SUPFAM" id="SSF46689">
    <property type="entry name" value="Homeodomain-like"/>
    <property type="match status" value="2"/>
</dbReference>
<dbReference type="InterPro" id="IPR017930">
    <property type="entry name" value="Myb_dom"/>
</dbReference>
<evidence type="ECO:0000256" key="4">
    <source>
        <dbReference type="ARBA" id="ARBA00023125"/>
    </source>
</evidence>
<reference evidence="9 10" key="1">
    <citation type="submission" date="2019-09" db="EMBL/GenBank/DDBJ databases">
        <title>A chromosome-level genome assembly of the Chinese tupelo Nyssa sinensis.</title>
        <authorList>
            <person name="Yang X."/>
            <person name="Kang M."/>
            <person name="Yang Y."/>
            <person name="Xiong H."/>
            <person name="Wang M."/>
            <person name="Zhang Z."/>
            <person name="Wang Z."/>
            <person name="Wu H."/>
            <person name="Ma T."/>
            <person name="Liu J."/>
            <person name="Xi Z."/>
        </authorList>
    </citation>
    <scope>NUCLEOTIDE SEQUENCE [LARGE SCALE GENOMIC DNA]</scope>
    <source>
        <strain evidence="9">J267</strain>
        <tissue evidence="9">Leaf</tissue>
    </source>
</reference>
<dbReference type="InterPro" id="IPR009057">
    <property type="entry name" value="Homeodomain-like_sf"/>
</dbReference>